<feature type="signal peptide" evidence="2">
    <location>
        <begin position="1"/>
        <end position="18"/>
    </location>
</feature>
<dbReference type="RefSeq" id="XP_001795169.1">
    <property type="nucleotide sequence ID" value="XM_001795117.1"/>
</dbReference>
<reference evidence="5" key="1">
    <citation type="journal article" date="2021" name="BMC Genomics">
        <title>Chromosome-level genome assembly and manually-curated proteome of model necrotroph Parastagonospora nodorum Sn15 reveals a genome-wide trove of candidate effector homologs, and redundancy of virulence-related functions within an accessory chromosome.</title>
        <authorList>
            <person name="Bertazzoni S."/>
            <person name="Jones D.A.B."/>
            <person name="Phan H.T."/>
            <person name="Tan K.-C."/>
            <person name="Hane J.K."/>
        </authorList>
    </citation>
    <scope>NUCLEOTIDE SEQUENCE [LARGE SCALE GENOMIC DNA]</scope>
    <source>
        <strain evidence="5">SN15 / ATCC MYA-4574 / FGSC 10173)</strain>
    </source>
</reference>
<evidence type="ECO:0000259" key="3">
    <source>
        <dbReference type="Pfam" id="PF24808"/>
    </source>
</evidence>
<dbReference type="KEGG" id="pno:SNOG_04757"/>
<protein>
    <recommendedName>
        <fullName evidence="3">DUF7707 domain-containing protein</fullName>
    </recommendedName>
</protein>
<organism evidence="4 5">
    <name type="scientific">Phaeosphaeria nodorum (strain SN15 / ATCC MYA-4574 / FGSC 10173)</name>
    <name type="common">Glume blotch fungus</name>
    <name type="synonym">Parastagonospora nodorum</name>
    <dbReference type="NCBI Taxonomy" id="321614"/>
    <lineage>
        <taxon>Eukaryota</taxon>
        <taxon>Fungi</taxon>
        <taxon>Dikarya</taxon>
        <taxon>Ascomycota</taxon>
        <taxon>Pezizomycotina</taxon>
        <taxon>Dothideomycetes</taxon>
        <taxon>Pleosporomycetidae</taxon>
        <taxon>Pleosporales</taxon>
        <taxon>Pleosporineae</taxon>
        <taxon>Phaeosphaeriaceae</taxon>
        <taxon>Parastagonospora</taxon>
    </lineage>
</organism>
<dbReference type="InterPro" id="IPR056124">
    <property type="entry name" value="DUF7707"/>
</dbReference>
<feature type="transmembrane region" description="Helical" evidence="1">
    <location>
        <begin position="183"/>
        <end position="206"/>
    </location>
</feature>
<evidence type="ECO:0000313" key="5">
    <source>
        <dbReference type="Proteomes" id="UP000663193"/>
    </source>
</evidence>
<sequence>MRSAITFSIAALASLAAAQDTPQLNYPYTIDPDSVSSSDRDAWCLNQKSQCPLICLQQPGVTSMTTNENECDADTLQYSCVCENNVAPNVTEYSQTLPFYICQQWGNNCVKNCGLGASSCADKCRADHPCGAQSPYKGNSSIATMSTASATPSSTNKIPLTGFGGAQQTGASSSTQGSAAAGVFAPSAGMTLAALCGSVFLGFAVLL</sequence>
<evidence type="ECO:0000256" key="1">
    <source>
        <dbReference type="SAM" id="Phobius"/>
    </source>
</evidence>
<dbReference type="VEuPathDB" id="FungiDB:JI435_047570"/>
<evidence type="ECO:0000256" key="2">
    <source>
        <dbReference type="SAM" id="SignalP"/>
    </source>
</evidence>
<dbReference type="Pfam" id="PF24808">
    <property type="entry name" value="DUF7707"/>
    <property type="match status" value="1"/>
</dbReference>
<dbReference type="EMBL" id="CP069030">
    <property type="protein sequence ID" value="QRC98716.1"/>
    <property type="molecule type" value="Genomic_DNA"/>
</dbReference>
<accession>A0A7U2I3Q5</accession>
<keyword evidence="1" id="KW-0472">Membrane</keyword>
<feature type="chain" id="PRO_5034099154" description="DUF7707 domain-containing protein" evidence="2">
    <location>
        <begin position="19"/>
        <end position="207"/>
    </location>
</feature>
<keyword evidence="5" id="KW-1185">Reference proteome</keyword>
<name>A0A7U2I3Q5_PHANO</name>
<gene>
    <name evidence="4" type="ORF">JI435_047570</name>
</gene>
<dbReference type="Proteomes" id="UP000663193">
    <property type="component" value="Chromosome 8"/>
</dbReference>
<dbReference type="AlphaFoldDB" id="A0A7U2I3Q5"/>
<keyword evidence="2" id="KW-0732">Signal</keyword>
<proteinExistence type="predicted"/>
<dbReference type="PANTHER" id="PTHR38118">
    <property type="entry name" value="ANCHORED CELL WALL PROTEIN 11-RELATED"/>
    <property type="match status" value="1"/>
</dbReference>
<keyword evidence="1" id="KW-1133">Transmembrane helix</keyword>
<dbReference type="OrthoDB" id="2439692at2759"/>
<keyword evidence="1" id="KW-0812">Transmembrane</keyword>
<dbReference type="OMA" id="KNPCGAQ"/>
<feature type="domain" description="DUF7707" evidence="3">
    <location>
        <begin position="28"/>
        <end position="135"/>
    </location>
</feature>
<evidence type="ECO:0000313" key="4">
    <source>
        <dbReference type="EMBL" id="QRC98716.1"/>
    </source>
</evidence>
<dbReference type="PANTHER" id="PTHR38118:SF2">
    <property type="entry name" value="CDP-ALCOHOL PHOSPHATIDYLTRANSFERASE PROTEIN"/>
    <property type="match status" value="1"/>
</dbReference>